<gene>
    <name evidence="2" type="ORF">GCM10010492_10450</name>
</gene>
<keyword evidence="3" id="KW-1185">Reference proteome</keyword>
<evidence type="ECO:0000313" key="3">
    <source>
        <dbReference type="Proteomes" id="UP001500416"/>
    </source>
</evidence>
<feature type="region of interest" description="Disordered" evidence="1">
    <location>
        <begin position="1"/>
        <end position="36"/>
    </location>
</feature>
<dbReference type="EMBL" id="BAAABU010000002">
    <property type="protein sequence ID" value="GAA0214559.1"/>
    <property type="molecule type" value="Genomic_DNA"/>
</dbReference>
<accession>A0ABN0T7L2</accession>
<feature type="compositionally biased region" description="Basic and acidic residues" evidence="1">
    <location>
        <begin position="1"/>
        <end position="27"/>
    </location>
</feature>
<sequence>MDVTARTRAEGRGTPRREAPRWHEHVPPRRPVRPGARQWPVAISTVTVVSQPMRNATIQKRRFVNIRVMSEDPVGVGVGGGYSQRFRRNIRYNVRQATRITAITMG</sequence>
<protein>
    <submittedName>
        <fullName evidence="2">Uncharacterized protein</fullName>
    </submittedName>
</protein>
<proteinExistence type="predicted"/>
<name>A0ABN0T7L2_9PSEU</name>
<evidence type="ECO:0000256" key="1">
    <source>
        <dbReference type="SAM" id="MobiDB-lite"/>
    </source>
</evidence>
<dbReference type="Proteomes" id="UP001500416">
    <property type="component" value="Unassembled WGS sequence"/>
</dbReference>
<comment type="caution">
    <text evidence="2">The sequence shown here is derived from an EMBL/GenBank/DDBJ whole genome shotgun (WGS) entry which is preliminary data.</text>
</comment>
<organism evidence="2 3">
    <name type="scientific">Saccharothrix mutabilis subsp. mutabilis</name>
    <dbReference type="NCBI Taxonomy" id="66855"/>
    <lineage>
        <taxon>Bacteria</taxon>
        <taxon>Bacillati</taxon>
        <taxon>Actinomycetota</taxon>
        <taxon>Actinomycetes</taxon>
        <taxon>Pseudonocardiales</taxon>
        <taxon>Pseudonocardiaceae</taxon>
        <taxon>Saccharothrix</taxon>
    </lineage>
</organism>
<reference evidence="2 3" key="1">
    <citation type="journal article" date="2019" name="Int. J. Syst. Evol. Microbiol.">
        <title>The Global Catalogue of Microorganisms (GCM) 10K type strain sequencing project: providing services to taxonomists for standard genome sequencing and annotation.</title>
        <authorList>
            <consortium name="The Broad Institute Genomics Platform"/>
            <consortium name="The Broad Institute Genome Sequencing Center for Infectious Disease"/>
            <person name="Wu L."/>
            <person name="Ma J."/>
        </authorList>
    </citation>
    <scope>NUCLEOTIDE SEQUENCE [LARGE SCALE GENOMIC DNA]</scope>
    <source>
        <strain evidence="2 3">JCM 3380</strain>
    </source>
</reference>
<evidence type="ECO:0000313" key="2">
    <source>
        <dbReference type="EMBL" id="GAA0214559.1"/>
    </source>
</evidence>